<dbReference type="Pfam" id="PF06695">
    <property type="entry name" value="Sm_multidrug_ex"/>
    <property type="match status" value="1"/>
</dbReference>
<keyword evidence="1" id="KW-0812">Transmembrane</keyword>
<sequence length="680" mass="76892">MSTGLNSSSEIKHSENNSLDKELDRIRLRRTDKNKKFPKTFDDVVLIFGLVAGIVFFGGVTLLSSGMLAGDSIILDETLSKTPLDTGGECVDNLGAVSFSIFIENHDDIKVRSKNVLLDKFSVLVVKITNYTDSEPYYEYYETDIGNVDFSFELEEDVNDGHYLLSAQIFQSSDDNELVVTNKSTFEDASSELQRNGDEKIVDLEVSGHSLEISDPEPRDCFTMTEFGYWGWALMAAEWAGGRETAMLTGGSAGVPAWWMASISLGMSIFFLCVQYPLMHRMYHRDIDDILTKKQLFRLIERTLIKSEGDLRISINFDELKMQERAISIDIIIPYITTNKTIGEATDIRARLTKDLLEEFSIFGEMRPLQIKSICLDGKNNTSNNEFILSSDLSLIVSERSPLSEDYSIFFSDLGANGKLEEEIIHVLDKWFRKHNLLDYGSAIIVDEESVLIRVIYTPIMKFSYFLYRKSFIDMQDDLTDFLLVNLEDLLGDRELIVSARNEKASLSDRAVAGRVELGANQDDLVGEAMVAKQAGLTGVLLQNPFMGDILSSVEYVAHSNRSRIDKYGFWGLIVFVWIPFMASGVLVGAMLGLVARMRFRRVLLACLVGGSAASITWAYTARGIIEFMEKYHAQTFIPFLILLAFVFTFLHLRRNKRRRREELFRESMAFFATSSNSNV</sequence>
<dbReference type="AlphaFoldDB" id="A0A1B1TB68"/>
<feature type="transmembrane region" description="Helical" evidence="1">
    <location>
        <begin position="603"/>
        <end position="620"/>
    </location>
</feature>
<evidence type="ECO:0000313" key="2">
    <source>
        <dbReference type="EMBL" id="ANV79503.1"/>
    </source>
</evidence>
<protein>
    <recommendedName>
        <fullName evidence="3">Small multi-drug export protein</fullName>
    </recommendedName>
</protein>
<keyword evidence="1" id="KW-1133">Transmembrane helix</keyword>
<name>A0A1B1TB68_9ARCH</name>
<evidence type="ECO:0008006" key="3">
    <source>
        <dbReference type="Google" id="ProtNLM"/>
    </source>
</evidence>
<accession>A0A1B1TB68</accession>
<dbReference type="EMBL" id="KP211836">
    <property type="protein sequence ID" value="ANV79503.1"/>
    <property type="molecule type" value="Genomic_DNA"/>
</dbReference>
<keyword evidence="1" id="KW-0472">Membrane</keyword>
<organism evidence="2">
    <name type="scientific">uncultured Poseidoniia archaeon</name>
    <dbReference type="NCBI Taxonomy" id="1697135"/>
    <lineage>
        <taxon>Archaea</taxon>
        <taxon>Methanobacteriati</taxon>
        <taxon>Thermoplasmatota</taxon>
        <taxon>Candidatus Poseidoniia</taxon>
        <taxon>environmental samples</taxon>
    </lineage>
</organism>
<feature type="transmembrane region" description="Helical" evidence="1">
    <location>
        <begin position="44"/>
        <end position="63"/>
    </location>
</feature>
<dbReference type="InterPro" id="IPR009577">
    <property type="entry name" value="Sm_multidrug_ex"/>
</dbReference>
<reference evidence="2" key="2">
    <citation type="journal article" date="2015" name="ISME J.">
        <title>A new class of marine Euryarchaeota group II from the Mediterranean deep chlorophyll maximum.</title>
        <authorList>
            <person name="Martin-Cuadrado A.B."/>
            <person name="Garcia-Heredia I."/>
            <person name="Molto A.G."/>
            <person name="Lopez-Ubeda R."/>
            <person name="Kimes N."/>
            <person name="Lopez-Garcia P."/>
            <person name="Moreira D."/>
            <person name="Rodriguez-Valera F."/>
        </authorList>
    </citation>
    <scope>NUCLEOTIDE SEQUENCE</scope>
</reference>
<reference evidence="2" key="1">
    <citation type="submission" date="2014-11" db="EMBL/GenBank/DDBJ databases">
        <authorList>
            <person name="Zhu J."/>
            <person name="Qi W."/>
            <person name="Song R."/>
        </authorList>
    </citation>
    <scope>NUCLEOTIDE SEQUENCE</scope>
</reference>
<feature type="transmembrane region" description="Helical" evidence="1">
    <location>
        <begin position="632"/>
        <end position="651"/>
    </location>
</feature>
<proteinExistence type="predicted"/>
<feature type="transmembrane region" description="Helical" evidence="1">
    <location>
        <begin position="568"/>
        <end position="596"/>
    </location>
</feature>
<evidence type="ECO:0000256" key="1">
    <source>
        <dbReference type="SAM" id="Phobius"/>
    </source>
</evidence>